<evidence type="ECO:0000313" key="1">
    <source>
        <dbReference type="EMBL" id="TDL25505.1"/>
    </source>
</evidence>
<dbReference type="VEuPathDB" id="FungiDB:BD410DRAFT_784498"/>
<evidence type="ECO:0000313" key="2">
    <source>
        <dbReference type="Proteomes" id="UP000294933"/>
    </source>
</evidence>
<evidence type="ECO:0008006" key="3">
    <source>
        <dbReference type="Google" id="ProtNLM"/>
    </source>
</evidence>
<gene>
    <name evidence="1" type="ORF">BD410DRAFT_784498</name>
</gene>
<dbReference type="AlphaFoldDB" id="A0A4Y7QDN4"/>
<dbReference type="InterPro" id="IPR032675">
    <property type="entry name" value="LRR_dom_sf"/>
</dbReference>
<accession>A0A4Y7QDN4</accession>
<dbReference type="Gene3D" id="3.80.10.10">
    <property type="entry name" value="Ribonuclease Inhibitor"/>
    <property type="match status" value="1"/>
</dbReference>
<dbReference type="STRING" id="50990.A0A4Y7QDN4"/>
<dbReference type="OrthoDB" id="3365698at2759"/>
<sequence length="507" mass="57217">MKISLKTTTKAYRRSAQNAHEIRLSPAQRLIPELLQDIFLLYSDEIYAANKGPPRISRREAPLNISQTCGAWRRIVLITPRLWASLDIPIHWHSADILKEWMRRSGSQPLSLAWRHHLQAHHPRKKYDCPMAGELISHSYRWKEVRLTVPRVCFDVIMTPLQFKDTGVPMLKKLTIISSRDYYTELRLDAAPALKTLSLCIEQMPLILGDSVLKSLHELRVQPSRRSRNLINANFFDVLTSCPILKVLSVVIGTMPTHGQEVLDVTIEHLTATAGGTPSGLSLGPFLDRIRTPNLRSMSLNGDQSMLLSSSITNWPHLESFIARSRPPMLYLSLSLIPLTEAELLDCLRSLPELRILHLVSVRVTDEFLNSLSGSRSLHSPDHRDLANGGTAPLLCTSLKTISVRAGRFSEPAAASMVVHRWSLGNKQLRNVEMVSCGFRSKRRHAIEKCVNEGLRYRIDPCDPRVAADEIAVVTPSYMVRSEGSKLPQRIQMPALLRTNRNRDTSI</sequence>
<dbReference type="EMBL" id="ML170163">
    <property type="protein sequence ID" value="TDL25505.1"/>
    <property type="molecule type" value="Genomic_DNA"/>
</dbReference>
<organism evidence="1 2">
    <name type="scientific">Rickenella mellea</name>
    <dbReference type="NCBI Taxonomy" id="50990"/>
    <lineage>
        <taxon>Eukaryota</taxon>
        <taxon>Fungi</taxon>
        <taxon>Dikarya</taxon>
        <taxon>Basidiomycota</taxon>
        <taxon>Agaricomycotina</taxon>
        <taxon>Agaricomycetes</taxon>
        <taxon>Hymenochaetales</taxon>
        <taxon>Rickenellaceae</taxon>
        <taxon>Rickenella</taxon>
    </lineage>
</organism>
<protein>
    <recommendedName>
        <fullName evidence="3">F-box domain-containing protein</fullName>
    </recommendedName>
</protein>
<name>A0A4Y7QDN4_9AGAM</name>
<proteinExistence type="predicted"/>
<keyword evidence="2" id="KW-1185">Reference proteome</keyword>
<dbReference type="Proteomes" id="UP000294933">
    <property type="component" value="Unassembled WGS sequence"/>
</dbReference>
<dbReference type="SUPFAM" id="SSF52047">
    <property type="entry name" value="RNI-like"/>
    <property type="match status" value="1"/>
</dbReference>
<reference evidence="1 2" key="1">
    <citation type="submission" date="2018-06" db="EMBL/GenBank/DDBJ databases">
        <title>A transcriptomic atlas of mushroom development highlights an independent origin of complex multicellularity.</title>
        <authorList>
            <consortium name="DOE Joint Genome Institute"/>
            <person name="Krizsan K."/>
            <person name="Almasi E."/>
            <person name="Merenyi Z."/>
            <person name="Sahu N."/>
            <person name="Viragh M."/>
            <person name="Koszo T."/>
            <person name="Mondo S."/>
            <person name="Kiss B."/>
            <person name="Balint B."/>
            <person name="Kues U."/>
            <person name="Barry K."/>
            <person name="Hegedus J.C."/>
            <person name="Henrissat B."/>
            <person name="Johnson J."/>
            <person name="Lipzen A."/>
            <person name="Ohm R."/>
            <person name="Nagy I."/>
            <person name="Pangilinan J."/>
            <person name="Yan J."/>
            <person name="Xiong Y."/>
            <person name="Grigoriev I.V."/>
            <person name="Hibbett D.S."/>
            <person name="Nagy L.G."/>
        </authorList>
    </citation>
    <scope>NUCLEOTIDE SEQUENCE [LARGE SCALE GENOMIC DNA]</scope>
    <source>
        <strain evidence="1 2">SZMC22713</strain>
    </source>
</reference>